<dbReference type="GO" id="GO:0005768">
    <property type="term" value="C:endosome"/>
    <property type="evidence" value="ECO:0007669"/>
    <property type="project" value="UniProtKB-SubCell"/>
</dbReference>
<dbReference type="Pfam" id="PF03357">
    <property type="entry name" value="Snf7"/>
    <property type="match status" value="1"/>
</dbReference>
<dbReference type="Proteomes" id="UP000827892">
    <property type="component" value="Chromosome II"/>
</dbReference>
<feature type="region of interest" description="Disordered" evidence="4">
    <location>
        <begin position="194"/>
        <end position="232"/>
    </location>
</feature>
<dbReference type="EMBL" id="CP090892">
    <property type="protein sequence ID" value="ULU04895.1"/>
    <property type="molecule type" value="Genomic_DNA"/>
</dbReference>
<dbReference type="AlphaFoldDB" id="A0AAE9IT85"/>
<dbReference type="InterPro" id="IPR005024">
    <property type="entry name" value="Snf7_fam"/>
</dbReference>
<dbReference type="PANTHER" id="PTHR22761">
    <property type="entry name" value="CHARGED MULTIVESICULAR BODY PROTEIN"/>
    <property type="match status" value="1"/>
</dbReference>
<proteinExistence type="inferred from homology"/>
<evidence type="ECO:0000256" key="3">
    <source>
        <dbReference type="ARBA" id="ARBA00022753"/>
    </source>
</evidence>
<reference evidence="5 6" key="1">
    <citation type="submission" date="2022-05" db="EMBL/GenBank/DDBJ databases">
        <title>Chromosome-level reference genomes for two strains of Caenorhabditis briggsae: an improved platform for comparative genomics.</title>
        <authorList>
            <person name="Stevens L."/>
            <person name="Andersen E.C."/>
        </authorList>
    </citation>
    <scope>NUCLEOTIDE SEQUENCE [LARGE SCALE GENOMIC DNA]</scope>
    <source>
        <strain evidence="5">QX1410_ONT</strain>
        <tissue evidence="5">Whole-organism</tissue>
    </source>
</reference>
<dbReference type="PANTHER" id="PTHR22761:SF10">
    <property type="entry name" value="GH13992P"/>
    <property type="match status" value="1"/>
</dbReference>
<sequence>MRRNANRGNKMSLFGKIFGGKKQEAPSTPQDAIQKLRETEEMLEKKQDFLEKKVVDEKANAVKYGTKNKRMALQCLNRKRNFEKQLAHIDGVLATIGFQREALENASTNAEVLNVMSQASKALKSAHNNMDIDQVHDLMEDIAEQQEVANEIAEAISNPVGFSAAVDDDDLMRELEELEQEELDKELLDARAPPVVLPDTPSVALPAVPASKPRTAVSADKDLEDLESWANA</sequence>
<feature type="compositionally biased region" description="Acidic residues" evidence="4">
    <location>
        <begin position="222"/>
        <end position="232"/>
    </location>
</feature>
<dbReference type="GO" id="GO:0007034">
    <property type="term" value="P:vacuolar transport"/>
    <property type="evidence" value="ECO:0007669"/>
    <property type="project" value="InterPro"/>
</dbReference>
<evidence type="ECO:0000313" key="5">
    <source>
        <dbReference type="EMBL" id="ULU04895.1"/>
    </source>
</evidence>
<comment type="similarity">
    <text evidence="2">Belongs to the SNF7 family.</text>
</comment>
<gene>
    <name evidence="5" type="ORF">L3Y34_017562</name>
</gene>
<protein>
    <recommendedName>
        <fullName evidence="7">Protein CBR-VPS-32.1</fullName>
    </recommendedName>
</protein>
<organism evidence="5 6">
    <name type="scientific">Caenorhabditis briggsae</name>
    <dbReference type="NCBI Taxonomy" id="6238"/>
    <lineage>
        <taxon>Eukaryota</taxon>
        <taxon>Metazoa</taxon>
        <taxon>Ecdysozoa</taxon>
        <taxon>Nematoda</taxon>
        <taxon>Chromadorea</taxon>
        <taxon>Rhabditida</taxon>
        <taxon>Rhabditina</taxon>
        <taxon>Rhabditomorpha</taxon>
        <taxon>Rhabditoidea</taxon>
        <taxon>Rhabditidae</taxon>
        <taxon>Peloderinae</taxon>
        <taxon>Caenorhabditis</taxon>
    </lineage>
</organism>
<dbReference type="Gene3D" id="1.10.287.1060">
    <property type="entry name" value="ESAT-6-like"/>
    <property type="match status" value="1"/>
</dbReference>
<comment type="subcellular location">
    <subcellularLocation>
        <location evidence="1">Endosome</location>
    </subcellularLocation>
</comment>
<dbReference type="Gene3D" id="6.10.250.1710">
    <property type="match status" value="1"/>
</dbReference>
<evidence type="ECO:0000256" key="2">
    <source>
        <dbReference type="ARBA" id="ARBA00006190"/>
    </source>
</evidence>
<evidence type="ECO:0000313" key="6">
    <source>
        <dbReference type="Proteomes" id="UP000827892"/>
    </source>
</evidence>
<accession>A0AAE9IT85</accession>
<evidence type="ECO:0008006" key="7">
    <source>
        <dbReference type="Google" id="ProtNLM"/>
    </source>
</evidence>
<dbReference type="GO" id="GO:0016192">
    <property type="term" value="P:vesicle-mediated transport"/>
    <property type="evidence" value="ECO:0007669"/>
    <property type="project" value="UniProtKB-ARBA"/>
</dbReference>
<evidence type="ECO:0000256" key="1">
    <source>
        <dbReference type="ARBA" id="ARBA00004177"/>
    </source>
</evidence>
<name>A0AAE9IT85_CAEBR</name>
<evidence type="ECO:0000256" key="4">
    <source>
        <dbReference type="SAM" id="MobiDB-lite"/>
    </source>
</evidence>
<keyword evidence="3" id="KW-0967">Endosome</keyword>